<evidence type="ECO:0000259" key="2">
    <source>
        <dbReference type="Pfam" id="PF02541"/>
    </source>
</evidence>
<dbReference type="EMBL" id="CAFAAJ010000156">
    <property type="protein sequence ID" value="CAB4817200.1"/>
    <property type="molecule type" value="Genomic_DNA"/>
</dbReference>
<dbReference type="PANTHER" id="PTHR30005">
    <property type="entry name" value="EXOPOLYPHOSPHATASE"/>
    <property type="match status" value="1"/>
</dbReference>
<protein>
    <submittedName>
        <fullName evidence="5">Unannotated protein</fullName>
    </submittedName>
</protein>
<gene>
    <name evidence="4" type="ORF">UFOPK3001_01979</name>
    <name evidence="5" type="ORF">UFOPK3954_01835</name>
</gene>
<dbReference type="InterPro" id="IPR003695">
    <property type="entry name" value="Ppx_GppA_N"/>
</dbReference>
<dbReference type="SUPFAM" id="SSF109604">
    <property type="entry name" value="HD-domain/PDEase-like"/>
    <property type="match status" value="1"/>
</dbReference>
<dbReference type="Pfam" id="PF02541">
    <property type="entry name" value="Ppx-GppA"/>
    <property type="match status" value="1"/>
</dbReference>
<dbReference type="Gene3D" id="3.30.420.150">
    <property type="entry name" value="Exopolyphosphatase. Domain 2"/>
    <property type="match status" value="1"/>
</dbReference>
<feature type="domain" description="Ppx/GppA phosphatase C-terminal" evidence="3">
    <location>
        <begin position="323"/>
        <end position="473"/>
    </location>
</feature>
<dbReference type="SUPFAM" id="SSF53067">
    <property type="entry name" value="Actin-like ATPase domain"/>
    <property type="match status" value="2"/>
</dbReference>
<evidence type="ECO:0000313" key="4">
    <source>
        <dbReference type="EMBL" id="CAB4817200.1"/>
    </source>
</evidence>
<evidence type="ECO:0000313" key="5">
    <source>
        <dbReference type="EMBL" id="CAB5002771.1"/>
    </source>
</evidence>
<dbReference type="PANTHER" id="PTHR30005:SF0">
    <property type="entry name" value="RETROGRADE REGULATION PROTEIN 2"/>
    <property type="match status" value="1"/>
</dbReference>
<proteinExistence type="predicted"/>
<organism evidence="5">
    <name type="scientific">freshwater metagenome</name>
    <dbReference type="NCBI Taxonomy" id="449393"/>
    <lineage>
        <taxon>unclassified sequences</taxon>
        <taxon>metagenomes</taxon>
        <taxon>ecological metagenomes</taxon>
    </lineage>
</organism>
<keyword evidence="1" id="KW-0378">Hydrolase</keyword>
<dbReference type="InterPro" id="IPR030673">
    <property type="entry name" value="PyroPPase_GppA_Ppx"/>
</dbReference>
<dbReference type="InterPro" id="IPR043129">
    <property type="entry name" value="ATPase_NBD"/>
</dbReference>
<dbReference type="EMBL" id="CAFBON010000223">
    <property type="protein sequence ID" value="CAB5002771.1"/>
    <property type="molecule type" value="Genomic_DNA"/>
</dbReference>
<dbReference type="CDD" id="cd24006">
    <property type="entry name" value="ASKHA_NBD_PPX_GppA"/>
    <property type="match status" value="1"/>
</dbReference>
<dbReference type="Pfam" id="PF21447">
    <property type="entry name" value="Ppx-GppA_III"/>
    <property type="match status" value="1"/>
</dbReference>
<dbReference type="AlphaFoldDB" id="A0A6J7PCH4"/>
<evidence type="ECO:0000256" key="1">
    <source>
        <dbReference type="ARBA" id="ARBA00022801"/>
    </source>
</evidence>
<dbReference type="Gene3D" id="3.30.420.40">
    <property type="match status" value="1"/>
</dbReference>
<feature type="domain" description="Ppx/GppA phosphatase N-terminal" evidence="2">
    <location>
        <begin position="19"/>
        <end position="310"/>
    </location>
</feature>
<reference evidence="5" key="1">
    <citation type="submission" date="2020-05" db="EMBL/GenBank/DDBJ databases">
        <authorList>
            <person name="Chiriac C."/>
            <person name="Salcher M."/>
            <person name="Ghai R."/>
            <person name="Kavagutti S V."/>
        </authorList>
    </citation>
    <scope>NUCLEOTIDE SEQUENCE</scope>
</reference>
<dbReference type="GO" id="GO:0016462">
    <property type="term" value="F:pyrophosphatase activity"/>
    <property type="evidence" value="ECO:0007669"/>
    <property type="project" value="TreeGrafter"/>
</dbReference>
<dbReference type="PIRSF" id="PIRSF001267">
    <property type="entry name" value="Pyrophosphatase_GppA_Ppx"/>
    <property type="match status" value="1"/>
</dbReference>
<name>A0A6J7PCH4_9ZZZZ</name>
<dbReference type="InterPro" id="IPR050273">
    <property type="entry name" value="GppA/Ppx_hydrolase"/>
</dbReference>
<sequence length="515" mass="56228">MTDPVLAAIDVGTNSFHLVIAKIKQGARFDVIEREKVTVRLGHGGGDMKQLEPDAIERGVAALARMAQLARSKNAPLRAVATSAVREAANADDFIRAAAEVGVTVEVISGLEEARLIHLGVLQAVPVFDRRLILVDIGGGSTEILLGERGTTLDARSFKLGAVRLTDRFFPEGLVTPEAVRHCRAFIRSTLATFEGRARRIGFEVAVASSGTAEAVARAAHALAGGAELRTYNCLTFTRGDVAAVLERLLAAPTAKARAAVPGVESDRADIIVAGTLILESVCEAFGIDELMFSEYALREGVLLDTYERHQGGSLHHLREVSRQSVRHLADRCDDDRTHSDHVARLALQLFDSTAEIHHLDRSYRDYLEAAALLANVGLVISHTKHHLHSYYVIRNTDDLTGFTDHEIEIVALIARYHRKSAPKPSHAEFGRLDAESQLAVRVLAALLRVAIGLDRSHDQRAKSVRALQDGHQLVIEVRGRRPDTDLDLEFYSAGERSSLLEEVTGLEVSFRQTS</sequence>
<accession>A0A6J7PCH4</accession>
<dbReference type="Gene3D" id="1.10.3210.10">
    <property type="entry name" value="Hypothetical protein af1432"/>
    <property type="match status" value="1"/>
</dbReference>
<evidence type="ECO:0000259" key="3">
    <source>
        <dbReference type="Pfam" id="PF21447"/>
    </source>
</evidence>
<dbReference type="InterPro" id="IPR048950">
    <property type="entry name" value="Ppx_GppA_C"/>
</dbReference>